<proteinExistence type="predicted"/>
<dbReference type="AlphaFoldDB" id="A0A914VYC1"/>
<sequence>PTKQLANAHFKRSFGRLVRKTIRVNTVADDSS</sequence>
<organism evidence="1 2">
    <name type="scientific">Plectus sambesii</name>
    <dbReference type="NCBI Taxonomy" id="2011161"/>
    <lineage>
        <taxon>Eukaryota</taxon>
        <taxon>Metazoa</taxon>
        <taxon>Ecdysozoa</taxon>
        <taxon>Nematoda</taxon>
        <taxon>Chromadorea</taxon>
        <taxon>Plectida</taxon>
        <taxon>Plectina</taxon>
        <taxon>Plectoidea</taxon>
        <taxon>Plectidae</taxon>
        <taxon>Plectus</taxon>
    </lineage>
</organism>
<accession>A0A914VYC1</accession>
<dbReference type="Proteomes" id="UP000887566">
    <property type="component" value="Unplaced"/>
</dbReference>
<evidence type="ECO:0000313" key="2">
    <source>
        <dbReference type="WBParaSite" id="PSAMB.scaffold28164size216.g39149.t1"/>
    </source>
</evidence>
<reference evidence="2" key="1">
    <citation type="submission" date="2022-11" db="UniProtKB">
        <authorList>
            <consortium name="WormBaseParasite"/>
        </authorList>
    </citation>
    <scope>IDENTIFICATION</scope>
</reference>
<name>A0A914VYC1_9BILA</name>
<evidence type="ECO:0000313" key="1">
    <source>
        <dbReference type="Proteomes" id="UP000887566"/>
    </source>
</evidence>
<dbReference type="WBParaSite" id="PSAMB.scaffold28164size216.g39149.t1">
    <property type="protein sequence ID" value="PSAMB.scaffold28164size216.g39149.t1"/>
    <property type="gene ID" value="PSAMB.scaffold28164size216.g39149"/>
</dbReference>
<protein>
    <submittedName>
        <fullName evidence="2">Uncharacterized protein</fullName>
    </submittedName>
</protein>
<keyword evidence="1" id="KW-1185">Reference proteome</keyword>